<dbReference type="RefSeq" id="WP_145432052.1">
    <property type="nucleotide sequence ID" value="NZ_CP036339.1"/>
</dbReference>
<dbReference type="Gene3D" id="2.60.40.10">
    <property type="entry name" value="Immunoglobulins"/>
    <property type="match status" value="2"/>
</dbReference>
<dbReference type="OrthoDB" id="259211at2"/>
<gene>
    <name evidence="3" type="ORF">I41_16680</name>
</gene>
<evidence type="ECO:0000313" key="3">
    <source>
        <dbReference type="EMBL" id="QDT72489.1"/>
    </source>
</evidence>
<dbReference type="EMBL" id="CP036339">
    <property type="protein sequence ID" value="QDT72489.1"/>
    <property type="molecule type" value="Genomic_DNA"/>
</dbReference>
<dbReference type="NCBIfam" id="TIGR01451">
    <property type="entry name" value="B_ant_repeat"/>
    <property type="match status" value="1"/>
</dbReference>
<evidence type="ECO:0000256" key="1">
    <source>
        <dbReference type="SAM" id="MobiDB-lite"/>
    </source>
</evidence>
<keyword evidence="4" id="KW-1185">Reference proteome</keyword>
<evidence type="ECO:0000259" key="2">
    <source>
        <dbReference type="Pfam" id="PF01345"/>
    </source>
</evidence>
<dbReference type="AlphaFoldDB" id="A0A517TVU3"/>
<feature type="region of interest" description="Disordered" evidence="1">
    <location>
        <begin position="391"/>
        <end position="418"/>
    </location>
</feature>
<dbReference type="InterPro" id="IPR001434">
    <property type="entry name" value="OmcB-like_DUF11"/>
</dbReference>
<protein>
    <recommendedName>
        <fullName evidence="2">DUF11 domain-containing protein</fullName>
    </recommendedName>
</protein>
<dbReference type="KEGG" id="llh:I41_16680"/>
<organism evidence="3 4">
    <name type="scientific">Lacipirellula limnantheis</name>
    <dbReference type="NCBI Taxonomy" id="2528024"/>
    <lineage>
        <taxon>Bacteria</taxon>
        <taxon>Pseudomonadati</taxon>
        <taxon>Planctomycetota</taxon>
        <taxon>Planctomycetia</taxon>
        <taxon>Pirellulales</taxon>
        <taxon>Lacipirellulaceae</taxon>
        <taxon>Lacipirellula</taxon>
    </lineage>
</organism>
<accession>A0A517TVU3</accession>
<dbReference type="InterPro" id="IPR008964">
    <property type="entry name" value="Invasin/intimin_cell_adhesion"/>
</dbReference>
<dbReference type="SUPFAM" id="SSF49373">
    <property type="entry name" value="Invasin/intimin cell-adhesion fragments"/>
    <property type="match status" value="1"/>
</dbReference>
<sequence>MFSLPLTRRRVLAALAIACALMDGGCAGLRCPRCPRIDPSGERCLIWPKDEAATVATVAPPATVFPAATATLPAIPGNPTAPPVTTDPVFPQPELPAVAAAAPGVPIAPVSTQVATPQDRLTLSPERILAPVGTEVVLKANICTTEGYTLAEQKIEWLLARDGVGEFVEVSGKGAFHPSIFPWNAGKKTDNYLATTYTANGPHCINRGTPDPSDDVNILRGDAWVTVTAPREGTSHVTAYTPTVEAWNLRKQVATIYWVDVQWTFPPAAVTSGGRETLTTQVNRQSDGTPLAGWIVRYEVSDGSGGGGAGRVSEVVTDADGRASVQVSPTAAGAASSKIDMQLVRPANFGGSDSPRLVIGNGSTIINWSGGSTYVPSTSAPLTPVTPAVPAIPTVPTTPPTTNPPTAAPATPPPVATAGPARLELTVQSPSTAVVGSTIQAVATIRNTGQSLATNVVLTDEFDVGLLFPAKPASNKIENAGIGSIPPGESRTVPINLQVTKAGSLCQTVAVRWDGGGPQSQRTCVSATDPAPQRNAAFRVAIDAPLAGEQNQTVPIDIVVTNTGEVPLVNVRLTETYPPPISPQPTDQGAEVISGQVQRLIERLEVGAKKVFRVNCLLRQSTRATILVDGSAETDPPGARIPTSAEREIEITPPRGGAPATGGIAPPAAFQPLAVGVQIGATPVREGETPSLRVGTRTTCTVMVRNTTANPQANMAIRVYFPPEIVPDLTALEGPPGTTAKLAGGAVEFTAVPTIAPGEALQYKIPVNANVAGNVTINVQAVSSAAQGQAGIVNKAQNVQVLGNRL</sequence>
<dbReference type="InterPro" id="IPR013783">
    <property type="entry name" value="Ig-like_fold"/>
</dbReference>
<name>A0A517TVU3_9BACT</name>
<dbReference type="InterPro" id="IPR047589">
    <property type="entry name" value="DUF11_rpt"/>
</dbReference>
<dbReference type="Proteomes" id="UP000317909">
    <property type="component" value="Chromosome"/>
</dbReference>
<evidence type="ECO:0000313" key="4">
    <source>
        <dbReference type="Proteomes" id="UP000317909"/>
    </source>
</evidence>
<dbReference type="Pfam" id="PF01345">
    <property type="entry name" value="DUF11"/>
    <property type="match status" value="1"/>
</dbReference>
<feature type="domain" description="DUF11" evidence="2">
    <location>
        <begin position="429"/>
        <end position="512"/>
    </location>
</feature>
<feature type="compositionally biased region" description="Pro residues" evidence="1">
    <location>
        <begin position="396"/>
        <end position="415"/>
    </location>
</feature>
<proteinExistence type="predicted"/>
<reference evidence="3 4" key="1">
    <citation type="submission" date="2019-02" db="EMBL/GenBank/DDBJ databases">
        <title>Deep-cultivation of Planctomycetes and their phenomic and genomic characterization uncovers novel biology.</title>
        <authorList>
            <person name="Wiegand S."/>
            <person name="Jogler M."/>
            <person name="Boedeker C."/>
            <person name="Pinto D."/>
            <person name="Vollmers J."/>
            <person name="Rivas-Marin E."/>
            <person name="Kohn T."/>
            <person name="Peeters S.H."/>
            <person name="Heuer A."/>
            <person name="Rast P."/>
            <person name="Oberbeckmann S."/>
            <person name="Bunk B."/>
            <person name="Jeske O."/>
            <person name="Meyerdierks A."/>
            <person name="Storesund J.E."/>
            <person name="Kallscheuer N."/>
            <person name="Luecker S."/>
            <person name="Lage O.M."/>
            <person name="Pohl T."/>
            <person name="Merkel B.J."/>
            <person name="Hornburger P."/>
            <person name="Mueller R.-W."/>
            <person name="Bruemmer F."/>
            <person name="Labrenz M."/>
            <person name="Spormann A.M."/>
            <person name="Op den Camp H."/>
            <person name="Overmann J."/>
            <person name="Amann R."/>
            <person name="Jetten M.S.M."/>
            <person name="Mascher T."/>
            <person name="Medema M.H."/>
            <person name="Devos D.P."/>
            <person name="Kaster A.-K."/>
            <person name="Ovreas L."/>
            <person name="Rohde M."/>
            <person name="Galperin M.Y."/>
            <person name="Jogler C."/>
        </authorList>
    </citation>
    <scope>NUCLEOTIDE SEQUENCE [LARGE SCALE GENOMIC DNA]</scope>
    <source>
        <strain evidence="3 4">I41</strain>
    </source>
</reference>